<keyword evidence="1" id="KW-0472">Membrane</keyword>
<feature type="transmembrane region" description="Helical" evidence="1">
    <location>
        <begin position="53"/>
        <end position="75"/>
    </location>
</feature>
<evidence type="ECO:0000313" key="2">
    <source>
        <dbReference type="EMBL" id="ACN58956.1"/>
    </source>
</evidence>
<reference evidence="2" key="1">
    <citation type="journal article" date="2009" name="ISME J.">
        <title>Functional metagenomics reveals diverse beta-lactamases in a remote Alaskan soil.</title>
        <authorList>
            <person name="Allen H.K."/>
            <person name="Moe L.A."/>
            <person name="Rodbumrer J."/>
            <person name="Gaarder A."/>
            <person name="Handelsman J."/>
        </authorList>
    </citation>
    <scope>NUCLEOTIDE SEQUENCE</scope>
</reference>
<gene>
    <name evidence="2" type="ORF">AKSOIL_0177</name>
</gene>
<sequence length="100" mass="11184">MCGVVSFRIYRAIIKSGNNTIKSSNPFFRHQAHVRLRRGHAGPPEKFQADMGILLAFMFIVNMIGALMLLPAAPLELQGGIKRRFFTHGTMRRGAVSRNS</sequence>
<organism evidence="2">
    <name type="scientific">uncultured bacterium BLR10</name>
    <dbReference type="NCBI Taxonomy" id="506513"/>
    <lineage>
        <taxon>Bacteria</taxon>
        <taxon>environmental samples</taxon>
    </lineage>
</organism>
<accession>C0INS0</accession>
<proteinExistence type="predicted"/>
<name>C0INS0_9BACT</name>
<evidence type="ECO:0000256" key="1">
    <source>
        <dbReference type="SAM" id="Phobius"/>
    </source>
</evidence>
<keyword evidence="1" id="KW-0812">Transmembrane</keyword>
<protein>
    <submittedName>
        <fullName evidence="2">Uncharacterized protein</fullName>
    </submittedName>
</protein>
<dbReference type="AlphaFoldDB" id="C0INS0"/>
<dbReference type="EMBL" id="EU408357">
    <property type="protein sequence ID" value="ACN58956.1"/>
    <property type="molecule type" value="Genomic_DNA"/>
</dbReference>
<keyword evidence="1" id="KW-1133">Transmembrane helix</keyword>